<evidence type="ECO:0000313" key="5">
    <source>
        <dbReference type="Proteomes" id="UP001425155"/>
    </source>
</evidence>
<dbReference type="PROSITE" id="PS50006">
    <property type="entry name" value="FHA_DOMAIN"/>
    <property type="match status" value="1"/>
</dbReference>
<dbReference type="EMBL" id="JBCLVG010000002">
    <property type="protein sequence ID" value="MEN1947325.1"/>
    <property type="molecule type" value="Genomic_DNA"/>
</dbReference>
<dbReference type="SUPFAM" id="SSF49879">
    <property type="entry name" value="SMAD/FHA domain"/>
    <property type="match status" value="1"/>
</dbReference>
<accession>A0ABU9W5P9</accession>
<keyword evidence="5" id="KW-1185">Reference proteome</keyword>
<evidence type="ECO:0000259" key="3">
    <source>
        <dbReference type="PROSITE" id="PS50006"/>
    </source>
</evidence>
<gene>
    <name evidence="4" type="ORF">WJX64_12275</name>
</gene>
<reference evidence="4 5" key="1">
    <citation type="submission" date="2024-03" db="EMBL/GenBank/DDBJ databases">
        <title>YIM 134122 draft genome.</title>
        <authorList>
            <person name="Zuo S."/>
            <person name="Xiong L."/>
        </authorList>
    </citation>
    <scope>NUCLEOTIDE SEQUENCE [LARGE SCALE GENOMIC DNA]</scope>
    <source>
        <strain evidence="4 5">YIM 134122</strain>
    </source>
</reference>
<evidence type="ECO:0000313" key="4">
    <source>
        <dbReference type="EMBL" id="MEN1947325.1"/>
    </source>
</evidence>
<keyword evidence="1" id="KW-0597">Phosphoprotein</keyword>
<dbReference type="Gene3D" id="2.60.200.20">
    <property type="match status" value="1"/>
</dbReference>
<comment type="caution">
    <text evidence="4">The sequence shown here is derived from an EMBL/GenBank/DDBJ whole genome shotgun (WGS) entry which is preliminary data.</text>
</comment>
<name>A0ABU9W5P9_9MICO</name>
<feature type="region of interest" description="Disordered" evidence="2">
    <location>
        <begin position="177"/>
        <end position="240"/>
    </location>
</feature>
<dbReference type="CDD" id="cd00060">
    <property type="entry name" value="FHA"/>
    <property type="match status" value="1"/>
</dbReference>
<dbReference type="RefSeq" id="WP_342114453.1">
    <property type="nucleotide sequence ID" value="NZ_JBCAUN010000002.1"/>
</dbReference>
<dbReference type="InterPro" id="IPR000253">
    <property type="entry name" value="FHA_dom"/>
</dbReference>
<evidence type="ECO:0000256" key="2">
    <source>
        <dbReference type="SAM" id="MobiDB-lite"/>
    </source>
</evidence>
<proteinExistence type="predicted"/>
<sequence>MFEYSSVGGDGGSGIGIVTDRFICLLGPEADSELGAGVYALLDDDETHLADALDVLIGEHPDLSFAVVEVIDPAERTFHVAVSGDVDVTMTGTSSTRFSGPPGAAWIIGEAIGVDRLRLALDARDGVDCLPVRDGVVRTSMIGVAERPVALARASAAHLHTRPIRLPAAPTRIDLERAAKTDGARSDAGPTAPATSDSMPSAQAVPVPAPEPAPVSVPGRRLEPEASVTPEPPVSSVPDPDWTLVLPDGTPVAPPVVFGRRPWKDGPSGAMHIVVPSPGREISGVHIEVDLDGAVLTAHDLDSTNGTVVYARSRPPRLLHDGGRMALSPGDILDLGDSYRVAVQGRST</sequence>
<dbReference type="InterPro" id="IPR008984">
    <property type="entry name" value="SMAD_FHA_dom_sf"/>
</dbReference>
<dbReference type="Pfam" id="PF00498">
    <property type="entry name" value="FHA"/>
    <property type="match status" value="1"/>
</dbReference>
<dbReference type="Proteomes" id="UP001425155">
    <property type="component" value="Unassembled WGS sequence"/>
</dbReference>
<organism evidence="4 5">
    <name type="scientific">Leifsonia stereocauli</name>
    <dbReference type="NCBI Taxonomy" id="3134136"/>
    <lineage>
        <taxon>Bacteria</taxon>
        <taxon>Bacillati</taxon>
        <taxon>Actinomycetota</taxon>
        <taxon>Actinomycetes</taxon>
        <taxon>Micrococcales</taxon>
        <taxon>Microbacteriaceae</taxon>
        <taxon>Leifsonia</taxon>
    </lineage>
</organism>
<evidence type="ECO:0000256" key="1">
    <source>
        <dbReference type="ARBA" id="ARBA00022553"/>
    </source>
</evidence>
<feature type="domain" description="FHA" evidence="3">
    <location>
        <begin position="256"/>
        <end position="309"/>
    </location>
</feature>
<protein>
    <submittedName>
        <fullName evidence="4">FHA domain-containing protein</fullName>
    </submittedName>
</protein>